<proteinExistence type="predicted"/>
<accession>A0A7X5ZXX7</accession>
<evidence type="ECO:0000256" key="1">
    <source>
        <dbReference type="SAM" id="MobiDB-lite"/>
    </source>
</evidence>
<reference evidence="2 3" key="1">
    <citation type="submission" date="2020-03" db="EMBL/GenBank/DDBJ databases">
        <title>Genomic Encyclopedia of Type Strains, Phase IV (KMG-IV): sequencing the most valuable type-strain genomes for metagenomic binning, comparative biology and taxonomic classification.</title>
        <authorList>
            <person name="Goeker M."/>
        </authorList>
    </citation>
    <scope>NUCLEOTIDE SEQUENCE [LARGE SCALE GENOMIC DNA]</scope>
    <source>
        <strain evidence="2 3">DSM 4733</strain>
    </source>
</reference>
<comment type="caution">
    <text evidence="2">The sequence shown here is derived from an EMBL/GenBank/DDBJ whole genome shotgun (WGS) entry which is preliminary data.</text>
</comment>
<protein>
    <submittedName>
        <fullName evidence="2">Uncharacterized protein</fullName>
    </submittedName>
</protein>
<dbReference type="AlphaFoldDB" id="A0A7X5ZXX7"/>
<dbReference type="Proteomes" id="UP000564677">
    <property type="component" value="Unassembled WGS sequence"/>
</dbReference>
<feature type="region of interest" description="Disordered" evidence="1">
    <location>
        <begin position="206"/>
        <end position="225"/>
    </location>
</feature>
<name>A0A7X5ZXX7_9SPHN</name>
<evidence type="ECO:0000313" key="2">
    <source>
        <dbReference type="EMBL" id="NIJ67289.1"/>
    </source>
</evidence>
<evidence type="ECO:0000313" key="3">
    <source>
        <dbReference type="Proteomes" id="UP000564677"/>
    </source>
</evidence>
<gene>
    <name evidence="2" type="ORF">FHR20_004271</name>
</gene>
<dbReference type="EMBL" id="JAASQV010000006">
    <property type="protein sequence ID" value="NIJ67289.1"/>
    <property type="molecule type" value="Genomic_DNA"/>
</dbReference>
<keyword evidence="3" id="KW-1185">Reference proteome</keyword>
<sequence length="536" mass="59145">MPIVQRYFELRDVLPLQGRPWIPLRHDADVVIDPPEAGIVELREYTGIATAAIFDTHRSEGDKVVWSDLGVGAHRGGMEPWGYRASDLFYGRSTQPIGSNLVIDQYLEDEHLHIWHLHPDLVVALRLLREGDCWFRPEEGWAEVARLKRDAEDRPILLEIRPEFLGDYLSARGMALYCSSYHQRTATTIDKPVYSWPGDAFAEVRGRDEREGRTGPGRWPTPSDQYRTMGAMWRTEWVQPSGLSTRIRGDKDPHTTSFILESDGTRRSGDGLAGVSTWLYFDPTVVSTLMRHRGASLHWYSAETGGLGASTGVHFGVNRLGLITVFAKDIGALDPWEQRLWSAHNVTPDGGVAEELFAAQMDVTPASTIAPESQLAAALAEIDAAFSGKYGVPLLRDDQAVPRLLRRAHRFQAAEADGLLELAKEVTRLFMERVDVDAVLAPLNLPKPKDGRKPGSNKALEKLLGSLIPGNDASTMMAPLFGIYDLRLADAHLGSSNIASGKERAGVDDTAPAAMQGRQLLDTFVATLRQISAAIA</sequence>
<dbReference type="RefSeq" id="WP_046408812.1">
    <property type="nucleotide sequence ID" value="NZ_JAASQV010000006.1"/>
</dbReference>
<organism evidence="2 3">
    <name type="scientific">Sphingomonas leidyi</name>
    <dbReference type="NCBI Taxonomy" id="68569"/>
    <lineage>
        <taxon>Bacteria</taxon>
        <taxon>Pseudomonadati</taxon>
        <taxon>Pseudomonadota</taxon>
        <taxon>Alphaproteobacteria</taxon>
        <taxon>Sphingomonadales</taxon>
        <taxon>Sphingomonadaceae</taxon>
        <taxon>Sphingomonas</taxon>
    </lineage>
</organism>